<sequence>MSDNDYGAFLEFLNKEQPSVGGYFCRILPAERLASWADAFRSRLSLIMLDYACSRLHLEVIFITWLLCCSERFSRNLTRYSSNSDTEMSVSVLKHMNLCSGAVWSKAYAAYIYVSCNQVTKFIVPL</sequence>
<organism evidence="1 2">
    <name type="scientific">Photobacterium profundum (strain SS9)</name>
    <dbReference type="NCBI Taxonomy" id="298386"/>
    <lineage>
        <taxon>Bacteria</taxon>
        <taxon>Pseudomonadati</taxon>
        <taxon>Pseudomonadota</taxon>
        <taxon>Gammaproteobacteria</taxon>
        <taxon>Vibrionales</taxon>
        <taxon>Vibrionaceae</taxon>
        <taxon>Photobacterium</taxon>
    </lineage>
</organism>
<accession>Q6LTS6</accession>
<name>Q6LTS6_PHOPR</name>
<evidence type="ECO:0000313" key="1">
    <source>
        <dbReference type="EMBL" id="CAG19299.1"/>
    </source>
</evidence>
<gene>
    <name evidence="1" type="ordered locus">PBPRA0887</name>
</gene>
<proteinExistence type="predicted"/>
<dbReference type="KEGG" id="ppr:PBPRA0887"/>
<dbReference type="EMBL" id="CR378665">
    <property type="protein sequence ID" value="CAG19299.1"/>
    <property type="molecule type" value="Genomic_DNA"/>
</dbReference>
<dbReference type="Proteomes" id="UP000000593">
    <property type="component" value="Chromosome 1"/>
</dbReference>
<keyword evidence="2" id="KW-1185">Reference proteome</keyword>
<evidence type="ECO:0000313" key="2">
    <source>
        <dbReference type="Proteomes" id="UP000000593"/>
    </source>
</evidence>
<dbReference type="HOGENOM" id="CLU_1979474_0_0_6"/>
<protein>
    <submittedName>
        <fullName evidence="1">Uncharacterized protein</fullName>
    </submittedName>
</protein>
<dbReference type="AlphaFoldDB" id="Q6LTS6"/>
<reference evidence="2" key="1">
    <citation type="journal article" date="2005" name="Science">
        <title>Life at depth: Photobacterium profundum genome sequence and expression analysis.</title>
        <authorList>
            <person name="Vezzi A."/>
            <person name="Campanaro S."/>
            <person name="D'Angelo M."/>
            <person name="Simonato F."/>
            <person name="Vitulo N."/>
            <person name="Lauro F.M."/>
            <person name="Cestaro A."/>
            <person name="Malacrida G."/>
            <person name="Simionati B."/>
            <person name="Cannata N."/>
            <person name="Romualdi C."/>
            <person name="Bartlett D.H."/>
            <person name="Valle G."/>
        </authorList>
    </citation>
    <scope>NUCLEOTIDE SEQUENCE [LARGE SCALE GENOMIC DNA]</scope>
    <source>
        <strain evidence="2">ATCC BAA-1253 / SS9</strain>
    </source>
</reference>